<feature type="compositionally biased region" description="Low complexity" evidence="7">
    <location>
        <begin position="382"/>
        <end position="394"/>
    </location>
</feature>
<dbReference type="CDD" id="cd17546">
    <property type="entry name" value="REC_hyHK_CKI1_RcsC-like"/>
    <property type="match status" value="1"/>
</dbReference>
<dbReference type="Pfam" id="PF02518">
    <property type="entry name" value="HATPase_c"/>
    <property type="match status" value="1"/>
</dbReference>
<evidence type="ECO:0000259" key="8">
    <source>
        <dbReference type="PROSITE" id="PS50109"/>
    </source>
</evidence>
<dbReference type="InterPro" id="IPR011006">
    <property type="entry name" value="CheY-like_superfamily"/>
</dbReference>
<evidence type="ECO:0000256" key="6">
    <source>
        <dbReference type="PROSITE-ProRule" id="PRU00169"/>
    </source>
</evidence>
<dbReference type="SMART" id="SM00388">
    <property type="entry name" value="HisKA"/>
    <property type="match status" value="1"/>
</dbReference>
<dbReference type="Pfam" id="PF01590">
    <property type="entry name" value="GAF"/>
    <property type="match status" value="1"/>
</dbReference>
<dbReference type="SUPFAM" id="SSF52172">
    <property type="entry name" value="CheY-like"/>
    <property type="match status" value="1"/>
</dbReference>
<dbReference type="SUPFAM" id="SSF55781">
    <property type="entry name" value="GAF domain-like"/>
    <property type="match status" value="1"/>
</dbReference>
<feature type="region of interest" description="Disordered" evidence="7">
    <location>
        <begin position="332"/>
        <end position="408"/>
    </location>
</feature>
<feature type="region of interest" description="Disordered" evidence="7">
    <location>
        <begin position="239"/>
        <end position="264"/>
    </location>
</feature>
<evidence type="ECO:0000256" key="2">
    <source>
        <dbReference type="ARBA" id="ARBA00012438"/>
    </source>
</evidence>
<keyword evidence="4" id="KW-0808">Transferase</keyword>
<feature type="compositionally biased region" description="Pro residues" evidence="7">
    <location>
        <begin position="1221"/>
        <end position="1232"/>
    </location>
</feature>
<feature type="compositionally biased region" description="Polar residues" evidence="7">
    <location>
        <begin position="1122"/>
        <end position="1137"/>
    </location>
</feature>
<dbReference type="Gene3D" id="1.10.287.130">
    <property type="match status" value="1"/>
</dbReference>
<feature type="region of interest" description="Disordered" evidence="7">
    <location>
        <begin position="1115"/>
        <end position="1168"/>
    </location>
</feature>
<dbReference type="GO" id="GO:0005886">
    <property type="term" value="C:plasma membrane"/>
    <property type="evidence" value="ECO:0007669"/>
    <property type="project" value="TreeGrafter"/>
</dbReference>
<reference evidence="10 11" key="1">
    <citation type="submission" date="2024-02" db="EMBL/GenBank/DDBJ databases">
        <title>De novo assembly and annotation of 12 fungi associated with fruit tree decline syndrome in Ontario, Canada.</title>
        <authorList>
            <person name="Sulman M."/>
            <person name="Ellouze W."/>
            <person name="Ilyukhin E."/>
        </authorList>
    </citation>
    <scope>NUCLEOTIDE SEQUENCE [LARGE SCALE GENOMIC DNA]</scope>
    <source>
        <strain evidence="10 11">M11/M66-122</strain>
    </source>
</reference>
<dbReference type="InterPro" id="IPR003594">
    <property type="entry name" value="HATPase_dom"/>
</dbReference>
<feature type="region of interest" description="Disordered" evidence="7">
    <location>
        <begin position="713"/>
        <end position="752"/>
    </location>
</feature>
<protein>
    <recommendedName>
        <fullName evidence="2">histidine kinase</fullName>
        <ecNumber evidence="2">2.7.13.3</ecNumber>
    </recommendedName>
</protein>
<keyword evidence="5" id="KW-0418">Kinase</keyword>
<name>A0AAN9UUE4_9PEZI</name>
<dbReference type="InterPro" id="IPR036890">
    <property type="entry name" value="HATPase_C_sf"/>
</dbReference>
<dbReference type="CDD" id="cd00082">
    <property type="entry name" value="HisKA"/>
    <property type="match status" value="1"/>
</dbReference>
<evidence type="ECO:0000256" key="5">
    <source>
        <dbReference type="ARBA" id="ARBA00022777"/>
    </source>
</evidence>
<dbReference type="Proteomes" id="UP001320420">
    <property type="component" value="Unassembled WGS sequence"/>
</dbReference>
<feature type="compositionally biased region" description="Polar residues" evidence="7">
    <location>
        <begin position="239"/>
        <end position="257"/>
    </location>
</feature>
<dbReference type="PANTHER" id="PTHR43047:SF72">
    <property type="entry name" value="OSMOSENSING HISTIDINE PROTEIN KINASE SLN1"/>
    <property type="match status" value="1"/>
</dbReference>
<feature type="compositionally biased region" description="Pro residues" evidence="7">
    <location>
        <begin position="1242"/>
        <end position="1257"/>
    </location>
</feature>
<feature type="domain" description="Response regulatory" evidence="9">
    <location>
        <begin position="1169"/>
        <end position="1359"/>
    </location>
</feature>
<proteinExistence type="predicted"/>
<dbReference type="PANTHER" id="PTHR43047">
    <property type="entry name" value="TWO-COMPONENT HISTIDINE PROTEIN KINASE"/>
    <property type="match status" value="1"/>
</dbReference>
<dbReference type="InterPro" id="IPR001789">
    <property type="entry name" value="Sig_transdc_resp-reg_receiver"/>
</dbReference>
<feature type="modified residue" description="4-aspartylphosphate" evidence="6">
    <location>
        <position position="1289"/>
    </location>
</feature>
<dbReference type="InterPro" id="IPR003018">
    <property type="entry name" value="GAF"/>
</dbReference>
<dbReference type="PRINTS" id="PR00344">
    <property type="entry name" value="BCTRLSENSOR"/>
</dbReference>
<dbReference type="InterPro" id="IPR029016">
    <property type="entry name" value="GAF-like_dom_sf"/>
</dbReference>
<gene>
    <name evidence="10" type="ORF">SLS62_004657</name>
</gene>
<evidence type="ECO:0000256" key="4">
    <source>
        <dbReference type="ARBA" id="ARBA00022679"/>
    </source>
</evidence>
<feature type="region of interest" description="Disordered" evidence="7">
    <location>
        <begin position="1215"/>
        <end position="1280"/>
    </location>
</feature>
<dbReference type="InterPro" id="IPR005467">
    <property type="entry name" value="His_kinase_dom"/>
</dbReference>
<dbReference type="PROSITE" id="PS50109">
    <property type="entry name" value="HIS_KIN"/>
    <property type="match status" value="1"/>
</dbReference>
<comment type="caution">
    <text evidence="10">The sequence shown here is derived from an EMBL/GenBank/DDBJ whole genome shotgun (WGS) entry which is preliminary data.</text>
</comment>
<dbReference type="FunFam" id="3.30.450.40:FF:000083">
    <property type="entry name" value="Sensor histidine kinase/response regulator, putative (AFU_orthologue AFUA_4G00660)"/>
    <property type="match status" value="1"/>
</dbReference>
<keyword evidence="3 6" id="KW-0597">Phosphoprotein</keyword>
<dbReference type="EC" id="2.7.13.3" evidence="2"/>
<evidence type="ECO:0000313" key="11">
    <source>
        <dbReference type="Proteomes" id="UP001320420"/>
    </source>
</evidence>
<dbReference type="Pfam" id="PF00512">
    <property type="entry name" value="HisKA"/>
    <property type="match status" value="1"/>
</dbReference>
<feature type="domain" description="Histidine kinase" evidence="8">
    <location>
        <begin position="592"/>
        <end position="885"/>
    </location>
</feature>
<feature type="region of interest" description="Disordered" evidence="7">
    <location>
        <begin position="652"/>
        <end position="678"/>
    </location>
</feature>
<dbReference type="InterPro" id="IPR004358">
    <property type="entry name" value="Sig_transdc_His_kin-like_C"/>
</dbReference>
<feature type="compositionally biased region" description="Polar residues" evidence="7">
    <location>
        <begin position="1144"/>
        <end position="1154"/>
    </location>
</feature>
<dbReference type="GO" id="GO:0009927">
    <property type="term" value="F:histidine phosphotransfer kinase activity"/>
    <property type="evidence" value="ECO:0007669"/>
    <property type="project" value="TreeGrafter"/>
</dbReference>
<dbReference type="Gene3D" id="3.30.450.40">
    <property type="match status" value="1"/>
</dbReference>
<dbReference type="Pfam" id="PF00072">
    <property type="entry name" value="Response_reg"/>
    <property type="match status" value="1"/>
</dbReference>
<evidence type="ECO:0000259" key="9">
    <source>
        <dbReference type="PROSITE" id="PS50110"/>
    </source>
</evidence>
<evidence type="ECO:0000256" key="3">
    <source>
        <dbReference type="ARBA" id="ARBA00022553"/>
    </source>
</evidence>
<evidence type="ECO:0000256" key="1">
    <source>
        <dbReference type="ARBA" id="ARBA00000085"/>
    </source>
</evidence>
<dbReference type="Gene3D" id="3.30.565.10">
    <property type="entry name" value="Histidine kinase-like ATPase, C-terminal domain"/>
    <property type="match status" value="1"/>
</dbReference>
<sequence>MGSSFPEAARDRDLRRYYQPWLDGQNIVRSVDNHGKGLTYDGYRPRSPRDKALTAFAQLAALRLNLRRAMVSLIDADRQYIIAEATKTLSLYSYTTDRPGDEVWLGNTVIARDDALCHNTLSSTYTAREENGDPFTADCFVVPDCREDPRFADRSYVKGEPGVRFYAGVPIITKAGYRIGVYAVSDDKPRDGLSATEMRFMRDVAATVMEHLELAKDSDDRSKGERMIRGLTDFIERSSMQEARTKSAGSSKPSTMEKQTENARTDSVVAEILVAAATPATTATQAALRKREGEYEQPDAFRIFQRAARIIRQSTSADGVVFFDTSAAGIGGHSYEDPNPPAGGSSGSEESQNSSATDFLTGADSAGASSWRRRAREKKAAADASAGSKPSSAESGGGGGEERVTPEVKSKACPVAGLSVCRNGAAASLTEQDFSFTEASMERYIRRYPYGKFFNFDADGMGINSSDERSEKSENDSDIRTKTTTTTTVPTITTAPSPMAARKHRKRREKFVPTELLKTLPQVRSLIFLPLWDQVSERWVAGGFIWTNAAGRLLDAEHEFPYLKAFGNSITSEVARSHVQNSDRAKTTFIASISHELRSPLHGILGSVEFLNDTATTAYQSSLVSSIETCGKTLLDTIDHVLDYAKINKLQSANSQRRKNNRSSEGGRNHKKLPGDNSILGVTTDFNLSQLVEEVCETVCAGHTFRKTHTFHNGAFHDQGGHSRSNSTEVTGLKQGDGNSGGSGGGANPPEDQQRVAVTLNIAPFVNWIVRSQPGAMRRIVMNLLGNALKYTDMGYIMVSLLQESCTSHSVVFKLSIEDSGRGMSAEYQRTKLFAPFSQEDPFSNGTGLGLSIVKQIVDSLQGEIEVRSAVDEGTRITVALRLPGGTSENARTTQRLLQAPEALKRRTASIFFPPGSLGGGGTKIGESMEHACYGLSMTTTRVERFDAGAADPLPDFLITEPASLEKILLGEKMAADVNEANNVLTPKLAVICICMDPAEKGAIESRIGRRVASTSWALEIVAQPCGPRKLARLLMDIQGRVSRDETPKRPQLLQTKSSYSSSQYLSPDVFQEAHLAHRSINDLAAVELTDPAVNATDAAIGADAQSPQIAVHAPGLPSAQLPANPSPSLRRSSQIEQQQQQQLRTPGSPSMLNNGEPGSAQQSTGPPRVLLVDDNAINLKLLVVFAKRQDLPYSQAMNGLQAVEEYKRSALAEPLSSLSTPPPPIPAPSPLLLPLSSSPLSPNPSPNESEPPPPSSPRHLSHSPGDPKEETATTTATARRPFDVVLMDLSMPVMDGLEATRQIRAFEAERGIAPRSTIVALTGLASAQDQRDALDAGVDMYLVKPVRFADIKRLFSGT</sequence>
<organism evidence="10 11">
    <name type="scientific">Diatrype stigma</name>
    <dbReference type="NCBI Taxonomy" id="117547"/>
    <lineage>
        <taxon>Eukaryota</taxon>
        <taxon>Fungi</taxon>
        <taxon>Dikarya</taxon>
        <taxon>Ascomycota</taxon>
        <taxon>Pezizomycotina</taxon>
        <taxon>Sordariomycetes</taxon>
        <taxon>Xylariomycetidae</taxon>
        <taxon>Xylariales</taxon>
        <taxon>Diatrypaceae</taxon>
        <taxon>Diatrype</taxon>
    </lineage>
</organism>
<evidence type="ECO:0000313" key="10">
    <source>
        <dbReference type="EMBL" id="KAK7753367.1"/>
    </source>
</evidence>
<dbReference type="EMBL" id="JAKJXP020000029">
    <property type="protein sequence ID" value="KAK7753367.1"/>
    <property type="molecule type" value="Genomic_DNA"/>
</dbReference>
<accession>A0AAN9UUE4</accession>
<feature type="compositionally biased region" description="Low complexity" evidence="7">
    <location>
        <begin position="347"/>
        <end position="356"/>
    </location>
</feature>
<keyword evidence="11" id="KW-1185">Reference proteome</keyword>
<dbReference type="PROSITE" id="PS50110">
    <property type="entry name" value="RESPONSE_REGULATORY"/>
    <property type="match status" value="1"/>
</dbReference>
<dbReference type="SUPFAM" id="SSF47384">
    <property type="entry name" value="Homodimeric domain of signal transducing histidine kinase"/>
    <property type="match status" value="1"/>
</dbReference>
<dbReference type="Gene3D" id="3.40.50.2300">
    <property type="match status" value="1"/>
</dbReference>
<feature type="compositionally biased region" description="Gly residues" evidence="7">
    <location>
        <begin position="738"/>
        <end position="747"/>
    </location>
</feature>
<dbReference type="FunFam" id="1.10.287.130:FF:000023">
    <property type="entry name" value="Sensor histidine kinase/response regulator, putative"/>
    <property type="match status" value="1"/>
</dbReference>
<comment type="catalytic activity">
    <reaction evidence="1">
        <text>ATP + protein L-histidine = ADP + protein N-phospho-L-histidine.</text>
        <dbReference type="EC" id="2.7.13.3"/>
    </reaction>
</comment>
<dbReference type="InterPro" id="IPR003661">
    <property type="entry name" value="HisK_dim/P_dom"/>
</dbReference>
<dbReference type="GO" id="GO:0000155">
    <property type="term" value="F:phosphorelay sensor kinase activity"/>
    <property type="evidence" value="ECO:0007669"/>
    <property type="project" value="InterPro"/>
</dbReference>
<dbReference type="SUPFAM" id="SSF55874">
    <property type="entry name" value="ATPase domain of HSP90 chaperone/DNA topoisomerase II/histidine kinase"/>
    <property type="match status" value="1"/>
</dbReference>
<dbReference type="SMART" id="SM00387">
    <property type="entry name" value="HATPase_c"/>
    <property type="match status" value="1"/>
</dbReference>
<dbReference type="SMART" id="SM00448">
    <property type="entry name" value="REC"/>
    <property type="match status" value="1"/>
</dbReference>
<dbReference type="InterPro" id="IPR036097">
    <property type="entry name" value="HisK_dim/P_sf"/>
</dbReference>
<evidence type="ECO:0000256" key="7">
    <source>
        <dbReference type="SAM" id="MobiDB-lite"/>
    </source>
</evidence>